<sequence>MPESGVPNHCVTDSVAVNDFATLTIMSNANLFDIHLARADIQGTHFETLYEQHLEKFTTNDEIIAHEDDLPEDEEEFNDFCDWLIEPCAVQIRQPAPELHGEITLQHFAFPKSHSLKLVPDGNGLKAIHIKSSSFKNSLSTEPIGKLCLPSSIRRICATQALIFPDPSGTYDYTCDVPRRVYVTGQEKFFKPITTSKDFEREVLKLNRMIEFDLPGRINVPELFGIVVSEDGLSAIGMLLN</sequence>
<evidence type="ECO:0000313" key="2">
    <source>
        <dbReference type="Proteomes" id="UP000266188"/>
    </source>
</evidence>
<proteinExistence type="predicted"/>
<accession>A0A3A2ZFE9</accession>
<gene>
    <name evidence="1" type="ORF">PHISCL_05753</name>
</gene>
<name>A0A3A2ZFE9_9EURO</name>
<dbReference type="Proteomes" id="UP000266188">
    <property type="component" value="Unassembled WGS sequence"/>
</dbReference>
<organism evidence="1 2">
    <name type="scientific">Aspergillus sclerotialis</name>
    <dbReference type="NCBI Taxonomy" id="2070753"/>
    <lineage>
        <taxon>Eukaryota</taxon>
        <taxon>Fungi</taxon>
        <taxon>Dikarya</taxon>
        <taxon>Ascomycota</taxon>
        <taxon>Pezizomycotina</taxon>
        <taxon>Eurotiomycetes</taxon>
        <taxon>Eurotiomycetidae</taxon>
        <taxon>Eurotiales</taxon>
        <taxon>Aspergillaceae</taxon>
        <taxon>Aspergillus</taxon>
        <taxon>Aspergillus subgen. Polypaecilum</taxon>
    </lineage>
</organism>
<reference evidence="2" key="1">
    <citation type="submission" date="2017-02" db="EMBL/GenBank/DDBJ databases">
        <authorList>
            <person name="Tafer H."/>
            <person name="Lopandic K."/>
        </authorList>
    </citation>
    <scope>NUCLEOTIDE SEQUENCE [LARGE SCALE GENOMIC DNA]</scope>
    <source>
        <strain evidence="2">CBS 366.77</strain>
    </source>
</reference>
<dbReference type="OrthoDB" id="4062651at2759"/>
<comment type="caution">
    <text evidence="1">The sequence shown here is derived from an EMBL/GenBank/DDBJ whole genome shotgun (WGS) entry which is preliminary data.</text>
</comment>
<protein>
    <submittedName>
        <fullName evidence="1">Uncharacterized protein</fullName>
    </submittedName>
</protein>
<dbReference type="EMBL" id="MVGC01000198">
    <property type="protein sequence ID" value="RJE21908.1"/>
    <property type="molecule type" value="Genomic_DNA"/>
</dbReference>
<keyword evidence="2" id="KW-1185">Reference proteome</keyword>
<dbReference type="STRING" id="2070753.A0A3A2ZFE9"/>
<evidence type="ECO:0000313" key="1">
    <source>
        <dbReference type="EMBL" id="RJE21908.1"/>
    </source>
</evidence>
<dbReference type="AlphaFoldDB" id="A0A3A2ZFE9"/>